<feature type="domain" description="Gp28/Gp37-like" evidence="1">
    <location>
        <begin position="11"/>
        <end position="252"/>
    </location>
</feature>
<accession>A0A261F0W4</accession>
<evidence type="ECO:0000313" key="2">
    <source>
        <dbReference type="EMBL" id="OZG52759.1"/>
    </source>
</evidence>
<name>A0A261F0W4_9BIFI</name>
<organism evidence="2 3">
    <name type="scientific">Pseudoscardovia suis</name>
    <dbReference type="NCBI Taxonomy" id="987063"/>
    <lineage>
        <taxon>Bacteria</taxon>
        <taxon>Bacillati</taxon>
        <taxon>Actinomycetota</taxon>
        <taxon>Actinomycetes</taxon>
        <taxon>Bifidobacteriales</taxon>
        <taxon>Bifidobacteriaceae</taxon>
        <taxon>Pseudoscardovia</taxon>
    </lineage>
</organism>
<sequence>MTWQAADYACEIRDRTLTRVGALGVQDMTGLTITEEAYDAGSWSLKLPASSDAASLLSQPGAGIVVTQPDGRVFSGPVTQAEWDAGSDDELGEHWTFTGASDAILLSRCVTLPDPSQDIAKQTVEKTTWSGARDSLMLKALRSLQWQGWGSVTLPTVKGTGSAATLTADWQTVLESLQSLANRQWRFSVTDTGGRLAASIGQGSDLSGSLMLDTQTGSLKSLTAASKAPACTRVIIKTTSTTGSTSTTSWQTIIPDRGKTLEQTWGAVTKVVQLEDGETAASRATQEVAQAWSDMTSASGSVASDAIIGGATPGDTVGVMAAGEWTTGVVTSISTGFADGVVQTASLGDWTASDSRLIMARRIKAQNDRIARIERRF</sequence>
<dbReference type="EMBL" id="MWWQ01000005">
    <property type="protein sequence ID" value="OZG52759.1"/>
    <property type="molecule type" value="Genomic_DNA"/>
</dbReference>
<dbReference type="AlphaFoldDB" id="A0A261F0W4"/>
<dbReference type="Pfam" id="PF14594">
    <property type="entry name" value="Sipho_Gp37"/>
    <property type="match status" value="1"/>
</dbReference>
<dbReference type="Proteomes" id="UP000216454">
    <property type="component" value="Unassembled WGS sequence"/>
</dbReference>
<proteinExistence type="predicted"/>
<dbReference type="InterPro" id="IPR029432">
    <property type="entry name" value="Gp28/Gp37-like_dom"/>
</dbReference>
<keyword evidence="3" id="KW-1185">Reference proteome</keyword>
<protein>
    <submittedName>
        <fullName evidence="2">Siphovirus ReqiPepy6 Gp37-like protein</fullName>
    </submittedName>
</protein>
<reference evidence="2 3" key="1">
    <citation type="journal article" date="2017" name="BMC Genomics">
        <title>Comparative genomic and phylogenomic analyses of the Bifidobacteriaceae family.</title>
        <authorList>
            <person name="Lugli G.A."/>
            <person name="Milani C."/>
            <person name="Turroni F."/>
            <person name="Duranti S."/>
            <person name="Mancabelli L."/>
            <person name="Mangifesta M."/>
            <person name="Ferrario C."/>
            <person name="Modesto M."/>
            <person name="Mattarelli P."/>
            <person name="Jiri K."/>
            <person name="van Sinderen D."/>
            <person name="Ventura M."/>
        </authorList>
    </citation>
    <scope>NUCLEOTIDE SEQUENCE [LARGE SCALE GENOMIC DNA]</scope>
    <source>
        <strain evidence="2 3">DSM 24744</strain>
    </source>
</reference>
<gene>
    <name evidence="2" type="ORF">PSSU_0377</name>
</gene>
<evidence type="ECO:0000313" key="3">
    <source>
        <dbReference type="Proteomes" id="UP000216454"/>
    </source>
</evidence>
<comment type="caution">
    <text evidence="2">The sequence shown here is derived from an EMBL/GenBank/DDBJ whole genome shotgun (WGS) entry which is preliminary data.</text>
</comment>
<dbReference type="RefSeq" id="WP_094690704.1">
    <property type="nucleotide sequence ID" value="NZ_MWWQ01000005.1"/>
</dbReference>
<evidence type="ECO:0000259" key="1">
    <source>
        <dbReference type="Pfam" id="PF14594"/>
    </source>
</evidence>